<name>A0A8H6JTB9_9PEZI</name>
<evidence type="ECO:0000313" key="2">
    <source>
        <dbReference type="EMBL" id="KAF6818638.1"/>
    </source>
</evidence>
<accession>A0A8H6JTB9</accession>
<evidence type="ECO:0000313" key="3">
    <source>
        <dbReference type="Proteomes" id="UP000652219"/>
    </source>
</evidence>
<organism evidence="2 3">
    <name type="scientific">Colletotrichum sojae</name>
    <dbReference type="NCBI Taxonomy" id="2175907"/>
    <lineage>
        <taxon>Eukaryota</taxon>
        <taxon>Fungi</taxon>
        <taxon>Dikarya</taxon>
        <taxon>Ascomycota</taxon>
        <taxon>Pezizomycotina</taxon>
        <taxon>Sordariomycetes</taxon>
        <taxon>Hypocreomycetidae</taxon>
        <taxon>Glomerellales</taxon>
        <taxon>Glomerellaceae</taxon>
        <taxon>Colletotrichum</taxon>
        <taxon>Colletotrichum orchidearum species complex</taxon>
    </lineage>
</organism>
<dbReference type="AlphaFoldDB" id="A0A8H6JTB9"/>
<evidence type="ECO:0000256" key="1">
    <source>
        <dbReference type="SAM" id="MobiDB-lite"/>
    </source>
</evidence>
<feature type="region of interest" description="Disordered" evidence="1">
    <location>
        <begin position="1"/>
        <end position="29"/>
    </location>
</feature>
<dbReference type="EMBL" id="WIGN01000014">
    <property type="protein sequence ID" value="KAF6818638.1"/>
    <property type="molecule type" value="Genomic_DNA"/>
</dbReference>
<sequence length="255" mass="27861">MEAHSRAPGHGNVKEETTRRQQPMVGNRTCPGSIAYPYLSFFVSSPARDESPRSQACESPELGTIRAALRPGDATPLWLNLFLRSSSCRPSAGTDRHRNEREKRSPRQAANQANPSTGSPGFPKVLQERGGRNDIAVSSNSLCRFSFVTFRSLGRRSISTQETSEEALLCRQTLAAATEGLKSVCAVLGQPLRRSSTGQSVGLMGGNDVTASIGNYRHLSIKGRQCEFTLDETQRDSDSLEDQFTYPGRLSTSYS</sequence>
<feature type="compositionally biased region" description="Polar residues" evidence="1">
    <location>
        <begin position="108"/>
        <end position="119"/>
    </location>
</feature>
<gene>
    <name evidence="2" type="ORF">CSOJ01_01803</name>
</gene>
<proteinExistence type="predicted"/>
<protein>
    <submittedName>
        <fullName evidence="2">Uncharacterized protein</fullName>
    </submittedName>
</protein>
<keyword evidence="3" id="KW-1185">Reference proteome</keyword>
<reference evidence="2 3" key="1">
    <citation type="journal article" date="2020" name="Phytopathology">
        <title>Genome Sequence Resources of Colletotrichum truncatum, C. plurivorum, C. musicola, and C. sojae: Four Species Pathogenic to Soybean (Glycine max).</title>
        <authorList>
            <person name="Rogerio F."/>
            <person name="Boufleur T.R."/>
            <person name="Ciampi-Guillardi M."/>
            <person name="Sukno S.A."/>
            <person name="Thon M.R."/>
            <person name="Massola Junior N.S."/>
            <person name="Baroncelli R."/>
        </authorList>
    </citation>
    <scope>NUCLEOTIDE SEQUENCE [LARGE SCALE GENOMIC DNA]</scope>
    <source>
        <strain evidence="2 3">LFN0009</strain>
    </source>
</reference>
<feature type="compositionally biased region" description="Basic and acidic residues" evidence="1">
    <location>
        <begin position="94"/>
        <end position="105"/>
    </location>
</feature>
<dbReference type="Proteomes" id="UP000652219">
    <property type="component" value="Unassembled WGS sequence"/>
</dbReference>
<comment type="caution">
    <text evidence="2">The sequence shown here is derived from an EMBL/GenBank/DDBJ whole genome shotgun (WGS) entry which is preliminary data.</text>
</comment>
<feature type="region of interest" description="Disordered" evidence="1">
    <location>
        <begin position="89"/>
        <end position="127"/>
    </location>
</feature>